<comment type="caution">
    <text evidence="5">The sequence shown here is derived from an EMBL/GenBank/DDBJ whole genome shotgun (WGS) entry which is preliminary data.</text>
</comment>
<dbReference type="SMART" id="SM00225">
    <property type="entry name" value="BTB"/>
    <property type="match status" value="1"/>
</dbReference>
<dbReference type="PROSITE" id="PS50097">
    <property type="entry name" value="BTB"/>
    <property type="match status" value="1"/>
</dbReference>
<dbReference type="AlphaFoldDB" id="A0A921Q745"/>
<dbReference type="SUPFAM" id="SSF54695">
    <property type="entry name" value="POZ domain"/>
    <property type="match status" value="1"/>
</dbReference>
<evidence type="ECO:0000256" key="1">
    <source>
        <dbReference type="ARBA" id="ARBA00004906"/>
    </source>
</evidence>
<dbReference type="InterPro" id="IPR000210">
    <property type="entry name" value="BTB/POZ_dom"/>
</dbReference>
<evidence type="ECO:0000313" key="6">
    <source>
        <dbReference type="Proteomes" id="UP000807115"/>
    </source>
</evidence>
<evidence type="ECO:0000256" key="2">
    <source>
        <dbReference type="ARBA" id="ARBA00010846"/>
    </source>
</evidence>
<comment type="pathway">
    <text evidence="1">Protein modification; protein ubiquitination.</text>
</comment>
<proteinExistence type="inferred from homology"/>
<dbReference type="Pfam" id="PF00651">
    <property type="entry name" value="BTB"/>
    <property type="match status" value="1"/>
</dbReference>
<reference evidence="5" key="2">
    <citation type="submission" date="2020-10" db="EMBL/GenBank/DDBJ databases">
        <authorList>
            <person name="Cooper E.A."/>
            <person name="Brenton Z.W."/>
            <person name="Flinn B.S."/>
            <person name="Jenkins J."/>
            <person name="Shu S."/>
            <person name="Flowers D."/>
            <person name="Luo F."/>
            <person name="Wang Y."/>
            <person name="Xia P."/>
            <person name="Barry K."/>
            <person name="Daum C."/>
            <person name="Lipzen A."/>
            <person name="Yoshinaga Y."/>
            <person name="Schmutz J."/>
            <person name="Saski C."/>
            <person name="Vermerris W."/>
            <person name="Kresovich S."/>
        </authorList>
    </citation>
    <scope>NUCLEOTIDE SEQUENCE</scope>
</reference>
<dbReference type="Pfam" id="PF24570">
    <property type="entry name" value="BACK_BPM_SPOP"/>
    <property type="match status" value="1"/>
</dbReference>
<organism evidence="5 6">
    <name type="scientific">Sorghum bicolor</name>
    <name type="common">Sorghum</name>
    <name type="synonym">Sorghum vulgare</name>
    <dbReference type="NCBI Taxonomy" id="4558"/>
    <lineage>
        <taxon>Eukaryota</taxon>
        <taxon>Viridiplantae</taxon>
        <taxon>Streptophyta</taxon>
        <taxon>Embryophyta</taxon>
        <taxon>Tracheophyta</taxon>
        <taxon>Spermatophyta</taxon>
        <taxon>Magnoliopsida</taxon>
        <taxon>Liliopsida</taxon>
        <taxon>Poales</taxon>
        <taxon>Poaceae</taxon>
        <taxon>PACMAD clade</taxon>
        <taxon>Panicoideae</taxon>
        <taxon>Andropogonodae</taxon>
        <taxon>Andropogoneae</taxon>
        <taxon>Sorghinae</taxon>
        <taxon>Sorghum</taxon>
    </lineage>
</organism>
<dbReference type="GO" id="GO:0016567">
    <property type="term" value="P:protein ubiquitination"/>
    <property type="evidence" value="ECO:0007669"/>
    <property type="project" value="InterPro"/>
</dbReference>
<dbReference type="InterPro" id="IPR011333">
    <property type="entry name" value="SKP1/BTB/POZ_sf"/>
</dbReference>
<dbReference type="Gene3D" id="3.30.710.10">
    <property type="entry name" value="Potassium Channel Kv1.1, Chain A"/>
    <property type="match status" value="1"/>
</dbReference>
<dbReference type="PANTHER" id="PTHR26379">
    <property type="entry name" value="BTB/POZ AND MATH DOMAIN-CONTAINING PROTEIN 1"/>
    <property type="match status" value="1"/>
</dbReference>
<evidence type="ECO:0000259" key="4">
    <source>
        <dbReference type="PROSITE" id="PS50097"/>
    </source>
</evidence>
<sequence>MKPATAITKITEAARSVQLLQIDGYSATETMSKTNLDNDSLTVECSITVLRELPEVVFPPPATTEMEEVPPPTPSSDLHKHLGELLESKKGADVTFLLASSAGGGERFPAHKTVLAARSRVFMAEFFGGMEERTSRVVEVQDVDPAAFEAMLRFVYTDVAPPELDDDDDEDEPAAAVTIWPSTFLRRRTGTGSTGSRRSARPSSPAASTSAPRPRRWRWPSSTAARCSRPMRRLRHYIGSPETLDAVLATEGYAHLAASCPLVLAELLKSARGKKN</sequence>
<protein>
    <recommendedName>
        <fullName evidence="4">BTB domain-containing protein</fullName>
    </recommendedName>
</protein>
<feature type="compositionally biased region" description="Low complexity" evidence="3">
    <location>
        <begin position="190"/>
        <end position="212"/>
    </location>
</feature>
<feature type="domain" description="BTB" evidence="4">
    <location>
        <begin position="92"/>
        <end position="158"/>
    </location>
</feature>
<accession>A0A921Q745</accession>
<name>A0A921Q745_SORBI</name>
<comment type="similarity">
    <text evidence="2">Belongs to the Tdpoz family.</text>
</comment>
<gene>
    <name evidence="5" type="ORF">BDA96_10G287600</name>
</gene>
<dbReference type="PANTHER" id="PTHR26379:SF180">
    <property type="entry name" value="TRAF TRANSCRIPTION FACTOR"/>
    <property type="match status" value="1"/>
</dbReference>
<dbReference type="Proteomes" id="UP000807115">
    <property type="component" value="Chromosome 10"/>
</dbReference>
<dbReference type="InterPro" id="IPR056423">
    <property type="entry name" value="BACK_BPM_SPOP"/>
</dbReference>
<evidence type="ECO:0000313" key="5">
    <source>
        <dbReference type="EMBL" id="KAG0515540.1"/>
    </source>
</evidence>
<dbReference type="InterPro" id="IPR045005">
    <property type="entry name" value="BPM1-6"/>
</dbReference>
<dbReference type="EMBL" id="CM027689">
    <property type="protein sequence ID" value="KAG0515540.1"/>
    <property type="molecule type" value="Genomic_DNA"/>
</dbReference>
<feature type="region of interest" description="Disordered" evidence="3">
    <location>
        <begin position="186"/>
        <end position="224"/>
    </location>
</feature>
<reference evidence="5" key="1">
    <citation type="journal article" date="2019" name="BMC Genomics">
        <title>A new reference genome for Sorghum bicolor reveals high levels of sequence similarity between sweet and grain genotypes: implications for the genetics of sugar metabolism.</title>
        <authorList>
            <person name="Cooper E.A."/>
            <person name="Brenton Z.W."/>
            <person name="Flinn B.S."/>
            <person name="Jenkins J."/>
            <person name="Shu S."/>
            <person name="Flowers D."/>
            <person name="Luo F."/>
            <person name="Wang Y."/>
            <person name="Xia P."/>
            <person name="Barry K."/>
            <person name="Daum C."/>
            <person name="Lipzen A."/>
            <person name="Yoshinaga Y."/>
            <person name="Schmutz J."/>
            <person name="Saski C."/>
            <person name="Vermerris W."/>
            <person name="Kresovich S."/>
        </authorList>
    </citation>
    <scope>NUCLEOTIDE SEQUENCE</scope>
</reference>
<evidence type="ECO:0000256" key="3">
    <source>
        <dbReference type="SAM" id="MobiDB-lite"/>
    </source>
</evidence>